<dbReference type="AlphaFoldDB" id="A0A7W9HMD1"/>
<feature type="transmembrane region" description="Helical" evidence="1">
    <location>
        <begin position="140"/>
        <end position="159"/>
    </location>
</feature>
<keyword evidence="1" id="KW-0472">Membrane</keyword>
<name>A0A7W9HMD1_9PSEU</name>
<dbReference type="EMBL" id="JACHMO010000001">
    <property type="protein sequence ID" value="MBB5804800.1"/>
    <property type="molecule type" value="Genomic_DNA"/>
</dbReference>
<evidence type="ECO:0000313" key="2">
    <source>
        <dbReference type="EMBL" id="MBB5804800.1"/>
    </source>
</evidence>
<accession>A0A7W9HMD1</accession>
<dbReference type="Proteomes" id="UP000552097">
    <property type="component" value="Unassembled WGS sequence"/>
</dbReference>
<organism evidence="2 3">
    <name type="scientific">Saccharothrix ecbatanensis</name>
    <dbReference type="NCBI Taxonomy" id="1105145"/>
    <lineage>
        <taxon>Bacteria</taxon>
        <taxon>Bacillati</taxon>
        <taxon>Actinomycetota</taxon>
        <taxon>Actinomycetes</taxon>
        <taxon>Pseudonocardiales</taxon>
        <taxon>Pseudonocardiaceae</taxon>
        <taxon>Saccharothrix</taxon>
    </lineage>
</organism>
<protein>
    <submittedName>
        <fullName evidence="2">Uncharacterized protein</fullName>
    </submittedName>
</protein>
<evidence type="ECO:0000313" key="3">
    <source>
        <dbReference type="Proteomes" id="UP000552097"/>
    </source>
</evidence>
<keyword evidence="1" id="KW-1133">Transmembrane helix</keyword>
<keyword evidence="1" id="KW-0812">Transmembrane</keyword>
<comment type="caution">
    <text evidence="2">The sequence shown here is derived from an EMBL/GenBank/DDBJ whole genome shotgun (WGS) entry which is preliminary data.</text>
</comment>
<reference evidence="2 3" key="1">
    <citation type="submission" date="2020-08" db="EMBL/GenBank/DDBJ databases">
        <title>Sequencing the genomes of 1000 actinobacteria strains.</title>
        <authorList>
            <person name="Klenk H.-P."/>
        </authorList>
    </citation>
    <scope>NUCLEOTIDE SEQUENCE [LARGE SCALE GENOMIC DNA]</scope>
    <source>
        <strain evidence="2 3">DSM 45486</strain>
    </source>
</reference>
<keyword evidence="3" id="KW-1185">Reference proteome</keyword>
<gene>
    <name evidence="2" type="ORF">F4560_004568</name>
</gene>
<proteinExistence type="predicted"/>
<sequence length="211" mass="22240">MSRRLLGVLLLVASAATAVVGTFLPLYWEGSVFGARQDVRIGFTTTSWRVTTDSKQMDIDLMLGSSPQFGVPIVLAAVLLVVAATLVFLPEHQRLAARYTAVGGAGLLVGAVSVTAMVVMAAVSHEDESTLSSYTEEVRAGTWVLVAAAVVAVVGAVLIHSRRAEPRPEGAVVHRVDGDDDMDTPPFGIPVAELPVVEIAPIPETVVVEEK</sequence>
<feature type="transmembrane region" description="Helical" evidence="1">
    <location>
        <begin position="101"/>
        <end position="120"/>
    </location>
</feature>
<evidence type="ECO:0000256" key="1">
    <source>
        <dbReference type="SAM" id="Phobius"/>
    </source>
</evidence>
<feature type="transmembrane region" description="Helical" evidence="1">
    <location>
        <begin position="69"/>
        <end position="89"/>
    </location>
</feature>
<dbReference type="RefSeq" id="WP_184922903.1">
    <property type="nucleotide sequence ID" value="NZ_JACHMO010000001.1"/>
</dbReference>